<evidence type="ECO:0000256" key="10">
    <source>
        <dbReference type="ARBA" id="ARBA00049494"/>
    </source>
</evidence>
<keyword evidence="4" id="KW-0288">FMN</keyword>
<evidence type="ECO:0000256" key="8">
    <source>
        <dbReference type="ARBA" id="ARBA00022827"/>
    </source>
</evidence>
<evidence type="ECO:0000256" key="2">
    <source>
        <dbReference type="ARBA" id="ARBA00012393"/>
    </source>
</evidence>
<comment type="pathway">
    <text evidence="1">Cofactor biosynthesis; FAD biosynthesis; FAD from FMN: step 1/1.</text>
</comment>
<evidence type="ECO:0000256" key="3">
    <source>
        <dbReference type="ARBA" id="ARBA00022630"/>
    </source>
</evidence>
<dbReference type="Proteomes" id="UP000019109">
    <property type="component" value="Unassembled WGS sequence"/>
</dbReference>
<dbReference type="STRING" id="1294263.JCM21531_894"/>
<gene>
    <name evidence="12" type="ORF">JCM21531_894</name>
</gene>
<dbReference type="UniPathway" id="UPA00277">
    <property type="reaction ID" value="UER00407"/>
</dbReference>
<dbReference type="InterPro" id="IPR015864">
    <property type="entry name" value="FAD_synthase"/>
</dbReference>
<keyword evidence="9" id="KW-0067">ATP-binding</keyword>
<comment type="catalytic activity">
    <reaction evidence="10">
        <text>FMN + ATP + H(+) = FAD + diphosphate</text>
        <dbReference type="Rhea" id="RHEA:17237"/>
        <dbReference type="ChEBI" id="CHEBI:15378"/>
        <dbReference type="ChEBI" id="CHEBI:30616"/>
        <dbReference type="ChEBI" id="CHEBI:33019"/>
        <dbReference type="ChEBI" id="CHEBI:57692"/>
        <dbReference type="ChEBI" id="CHEBI:58210"/>
        <dbReference type="EC" id="2.7.7.2"/>
    </reaction>
</comment>
<dbReference type="GO" id="GO:0003919">
    <property type="term" value="F:FMN adenylyltransferase activity"/>
    <property type="evidence" value="ECO:0007669"/>
    <property type="project" value="UniProtKB-EC"/>
</dbReference>
<dbReference type="EMBL" id="BAVR01000007">
    <property type="protein sequence ID" value="GAE87522.1"/>
    <property type="molecule type" value="Genomic_DNA"/>
</dbReference>
<dbReference type="GO" id="GO:0006747">
    <property type="term" value="P:FAD biosynthetic process"/>
    <property type="evidence" value="ECO:0007669"/>
    <property type="project" value="UniProtKB-UniPathway"/>
</dbReference>
<dbReference type="SUPFAM" id="SSF52374">
    <property type="entry name" value="Nucleotidylyl transferase"/>
    <property type="match status" value="1"/>
</dbReference>
<keyword evidence="7" id="KW-0547">Nucleotide-binding</keyword>
<evidence type="ECO:0000313" key="12">
    <source>
        <dbReference type="EMBL" id="GAE87522.1"/>
    </source>
</evidence>
<dbReference type="Gene3D" id="3.40.50.620">
    <property type="entry name" value="HUPs"/>
    <property type="match status" value="1"/>
</dbReference>
<evidence type="ECO:0000256" key="1">
    <source>
        <dbReference type="ARBA" id="ARBA00004726"/>
    </source>
</evidence>
<keyword evidence="5" id="KW-0808">Transferase</keyword>
<dbReference type="EC" id="2.7.7.2" evidence="2"/>
<comment type="caution">
    <text evidence="12">The sequence shown here is derived from an EMBL/GenBank/DDBJ whole genome shotgun (WGS) entry which is preliminary data.</text>
</comment>
<proteinExistence type="predicted"/>
<evidence type="ECO:0000256" key="7">
    <source>
        <dbReference type="ARBA" id="ARBA00022741"/>
    </source>
</evidence>
<protein>
    <recommendedName>
        <fullName evidence="2">FAD synthase</fullName>
        <ecNumber evidence="2">2.7.7.2</ecNumber>
    </recommendedName>
</protein>
<keyword evidence="12" id="KW-0418">Kinase</keyword>
<keyword evidence="13" id="KW-1185">Reference proteome</keyword>
<keyword evidence="6" id="KW-0548">Nucleotidyltransferase</keyword>
<sequence>MKVIYGAESNYNFIKPTGVGLGNFDGLHIGHMALIDKLIKESELNSLDSVVYTFSKHPENIIRKELFTPLITSTHKKVELLEKTRLNYLYFEKFDENF</sequence>
<dbReference type="GO" id="GO:0005524">
    <property type="term" value="F:ATP binding"/>
    <property type="evidence" value="ECO:0007669"/>
    <property type="project" value="UniProtKB-KW"/>
</dbReference>
<keyword evidence="3" id="KW-0285">Flavoprotein</keyword>
<evidence type="ECO:0000256" key="6">
    <source>
        <dbReference type="ARBA" id="ARBA00022695"/>
    </source>
</evidence>
<evidence type="ECO:0000313" key="13">
    <source>
        <dbReference type="Proteomes" id="UP000019109"/>
    </source>
</evidence>
<organism evidence="12 13">
    <name type="scientific">Acetivibrio straminisolvens JCM 21531</name>
    <dbReference type="NCBI Taxonomy" id="1294263"/>
    <lineage>
        <taxon>Bacteria</taxon>
        <taxon>Bacillati</taxon>
        <taxon>Bacillota</taxon>
        <taxon>Clostridia</taxon>
        <taxon>Eubacteriales</taxon>
        <taxon>Oscillospiraceae</taxon>
        <taxon>Acetivibrio</taxon>
    </lineage>
</organism>
<feature type="domain" description="FAD synthetase" evidence="11">
    <location>
        <begin position="16"/>
        <end position="98"/>
    </location>
</feature>
<reference evidence="12" key="1">
    <citation type="journal article" date="2014" name="Genome Announc.">
        <title>Draft Genome Sequence of Clostridium straminisolvens Strain JCM 21531T, Isolated from a Cellulose-Degrading Bacterial Community.</title>
        <authorList>
            <person name="Yuki M."/>
            <person name="Oshima K."/>
            <person name="Suda W."/>
            <person name="Sakamoto M."/>
            <person name="Kitamura K."/>
            <person name="Iida T."/>
            <person name="Hattori M."/>
            <person name="Ohkuma M."/>
        </authorList>
    </citation>
    <scope>NUCLEOTIDE SEQUENCE [LARGE SCALE GENOMIC DNA]</scope>
    <source>
        <strain evidence="12">JCM 21531</strain>
    </source>
</reference>
<dbReference type="AlphaFoldDB" id="W4V327"/>
<dbReference type="InterPro" id="IPR014729">
    <property type="entry name" value="Rossmann-like_a/b/a_fold"/>
</dbReference>
<name>W4V327_9FIRM</name>
<dbReference type="Pfam" id="PF06574">
    <property type="entry name" value="FAD_syn"/>
    <property type="match status" value="1"/>
</dbReference>
<evidence type="ECO:0000259" key="11">
    <source>
        <dbReference type="Pfam" id="PF06574"/>
    </source>
</evidence>
<dbReference type="GO" id="GO:0016301">
    <property type="term" value="F:kinase activity"/>
    <property type="evidence" value="ECO:0007669"/>
    <property type="project" value="UniProtKB-KW"/>
</dbReference>
<evidence type="ECO:0000256" key="9">
    <source>
        <dbReference type="ARBA" id="ARBA00022840"/>
    </source>
</evidence>
<evidence type="ECO:0000256" key="5">
    <source>
        <dbReference type="ARBA" id="ARBA00022679"/>
    </source>
</evidence>
<evidence type="ECO:0000256" key="4">
    <source>
        <dbReference type="ARBA" id="ARBA00022643"/>
    </source>
</evidence>
<dbReference type="GO" id="GO:0009231">
    <property type="term" value="P:riboflavin biosynthetic process"/>
    <property type="evidence" value="ECO:0007669"/>
    <property type="project" value="InterPro"/>
</dbReference>
<keyword evidence="8" id="KW-0274">FAD</keyword>
<accession>W4V327</accession>